<evidence type="ECO:0000313" key="1">
    <source>
        <dbReference type="EnsemblMetazoa" id="tetur20g01050.1"/>
    </source>
</evidence>
<keyword evidence="2" id="KW-1185">Reference proteome</keyword>
<organism evidence="1 2">
    <name type="scientific">Tetranychus urticae</name>
    <name type="common">Two-spotted spider mite</name>
    <dbReference type="NCBI Taxonomy" id="32264"/>
    <lineage>
        <taxon>Eukaryota</taxon>
        <taxon>Metazoa</taxon>
        <taxon>Ecdysozoa</taxon>
        <taxon>Arthropoda</taxon>
        <taxon>Chelicerata</taxon>
        <taxon>Arachnida</taxon>
        <taxon>Acari</taxon>
        <taxon>Acariformes</taxon>
        <taxon>Trombidiformes</taxon>
        <taxon>Prostigmata</taxon>
        <taxon>Eleutherengona</taxon>
        <taxon>Raphignathae</taxon>
        <taxon>Tetranychoidea</taxon>
        <taxon>Tetranychidae</taxon>
        <taxon>Tetranychus</taxon>
    </lineage>
</organism>
<reference evidence="1" key="2">
    <citation type="submission" date="2015-06" db="UniProtKB">
        <authorList>
            <consortium name="EnsemblMetazoa"/>
        </authorList>
    </citation>
    <scope>IDENTIFICATION</scope>
</reference>
<dbReference type="AlphaFoldDB" id="T1KSW3"/>
<name>T1KSW3_TETUR</name>
<evidence type="ECO:0000313" key="2">
    <source>
        <dbReference type="Proteomes" id="UP000015104"/>
    </source>
</evidence>
<dbReference type="EnsemblMetazoa" id="tetur20g01050.1">
    <property type="protein sequence ID" value="tetur20g01050.1"/>
    <property type="gene ID" value="tetur20g01050"/>
</dbReference>
<protein>
    <submittedName>
        <fullName evidence="1">Uncharacterized protein</fullName>
    </submittedName>
</protein>
<dbReference type="EMBL" id="CAEY01000511">
    <property type="status" value="NOT_ANNOTATED_CDS"/>
    <property type="molecule type" value="Genomic_DNA"/>
</dbReference>
<proteinExistence type="predicted"/>
<sequence length="33" mass="3913">MTHSCGWFIRIMDYILLNRNTNTNIKVESDGLR</sequence>
<reference evidence="2" key="1">
    <citation type="submission" date="2011-08" db="EMBL/GenBank/DDBJ databases">
        <authorList>
            <person name="Rombauts S."/>
        </authorList>
    </citation>
    <scope>NUCLEOTIDE SEQUENCE</scope>
    <source>
        <strain evidence="2">London</strain>
    </source>
</reference>
<dbReference type="HOGENOM" id="CLU_3385361_0_0_1"/>
<dbReference type="Proteomes" id="UP000015104">
    <property type="component" value="Unassembled WGS sequence"/>
</dbReference>
<accession>T1KSW3</accession>